<name>A0A0B7G2U6_THACB</name>
<feature type="domain" description="Putative 5'-nucleotidase C-terminal" evidence="2">
    <location>
        <begin position="788"/>
        <end position="1004"/>
    </location>
</feature>
<dbReference type="SUPFAM" id="SSF56300">
    <property type="entry name" value="Metallo-dependent phosphatases"/>
    <property type="match status" value="1"/>
</dbReference>
<keyword evidence="4" id="KW-1185">Reference proteome</keyword>
<accession>A0A0B7G2U6</accession>
<dbReference type="InterPro" id="IPR006179">
    <property type="entry name" value="5_nucleotidase/apyrase"/>
</dbReference>
<dbReference type="InterPro" id="IPR053828">
    <property type="entry name" value="Nucleosidase_C"/>
</dbReference>
<organism evidence="3 4">
    <name type="scientific">Thanatephorus cucumeris (strain AG1-IB / isolate 7/3/14)</name>
    <name type="common">Lettuce bottom rot fungus</name>
    <name type="synonym">Rhizoctonia solani</name>
    <dbReference type="NCBI Taxonomy" id="1108050"/>
    <lineage>
        <taxon>Eukaryota</taxon>
        <taxon>Fungi</taxon>
        <taxon>Dikarya</taxon>
        <taxon>Basidiomycota</taxon>
        <taxon>Agaricomycotina</taxon>
        <taxon>Agaricomycetes</taxon>
        <taxon>Cantharellales</taxon>
        <taxon>Ceratobasidiaceae</taxon>
        <taxon>Rhizoctonia</taxon>
        <taxon>Rhizoctonia solani AG-1</taxon>
    </lineage>
</organism>
<dbReference type="SUPFAM" id="SSF55816">
    <property type="entry name" value="5'-nucleotidase (syn. UDP-sugar hydrolase), C-terminal domain"/>
    <property type="match status" value="2"/>
</dbReference>
<dbReference type="EMBL" id="LN679181">
    <property type="protein sequence ID" value="CEL63434.1"/>
    <property type="molecule type" value="Genomic_DNA"/>
</dbReference>
<dbReference type="PANTHER" id="PTHR11575:SF22">
    <property type="entry name" value="ADL392WP"/>
    <property type="match status" value="1"/>
</dbReference>
<evidence type="ECO:0000259" key="2">
    <source>
        <dbReference type="Pfam" id="PF21953"/>
    </source>
</evidence>
<feature type="domain" description="Putative 5'-nucleotidase C-terminal" evidence="2">
    <location>
        <begin position="70"/>
        <end position="302"/>
    </location>
</feature>
<dbReference type="Gene3D" id="3.60.21.10">
    <property type="match status" value="2"/>
</dbReference>
<dbReference type="AlphaFoldDB" id="A0A0B7G2U6"/>
<dbReference type="Proteomes" id="UP000059188">
    <property type="component" value="Unassembled WGS sequence"/>
</dbReference>
<proteinExistence type="predicted"/>
<reference evidence="3 4" key="1">
    <citation type="submission" date="2014-11" db="EMBL/GenBank/DDBJ databases">
        <authorList>
            <person name="Wibberg Daniel"/>
        </authorList>
    </citation>
    <scope>NUCLEOTIDE SEQUENCE [LARGE SCALE GENOMIC DNA]</scope>
    <source>
        <strain evidence="3">Rhizoctonia solani AG1-IB 7/3/14</strain>
    </source>
</reference>
<protein>
    <recommendedName>
        <fullName evidence="2">Putative 5'-nucleotidase C-terminal domain-containing protein</fullName>
    </recommendedName>
</protein>
<dbReference type="OrthoDB" id="7722975at2759"/>
<dbReference type="InterPro" id="IPR036907">
    <property type="entry name" value="5'-Nucleotdase_C_sf"/>
</dbReference>
<evidence type="ECO:0000256" key="1">
    <source>
        <dbReference type="SAM" id="MobiDB-lite"/>
    </source>
</evidence>
<dbReference type="Gene3D" id="3.90.780.10">
    <property type="entry name" value="5'-Nucleotidase, C-terminal domain"/>
    <property type="match status" value="2"/>
</dbReference>
<dbReference type="STRING" id="1108050.A0A0B7G2U6"/>
<evidence type="ECO:0000313" key="4">
    <source>
        <dbReference type="Proteomes" id="UP000059188"/>
    </source>
</evidence>
<dbReference type="GO" id="GO:0016787">
    <property type="term" value="F:hydrolase activity"/>
    <property type="evidence" value="ECO:0007669"/>
    <property type="project" value="InterPro"/>
</dbReference>
<feature type="region of interest" description="Disordered" evidence="1">
    <location>
        <begin position="871"/>
        <end position="905"/>
    </location>
</feature>
<feature type="compositionally biased region" description="Basic and acidic residues" evidence="1">
    <location>
        <begin position="167"/>
        <end position="194"/>
    </location>
</feature>
<feature type="region of interest" description="Disordered" evidence="1">
    <location>
        <begin position="167"/>
        <end position="195"/>
    </location>
</feature>
<dbReference type="GO" id="GO:0009166">
    <property type="term" value="P:nucleotide catabolic process"/>
    <property type="evidence" value="ECO:0007669"/>
    <property type="project" value="InterPro"/>
</dbReference>
<sequence length="1054" mass="122500">MSVKLDNNDQDARNLEMHHRYLDNNIATYMYHAQKSHDFFTKKGKNITHFIDRMEEHEALTKVYGELPSNYYLDCKKWTKNGVDDESLFNFYLNAVETTLVNPKTSANWLFFSNWGVLRGDIYKGIFTKSDLYTISPDYRSAFRYATVTRKIANKIVRKTQELIKEKAEEQERKEEEEERKDAEEERREREKERTKQRRFLGNGFRFKDIRESEPGALNIMEDTDQTYLYSESKQQIALTYGWNTQDQCEDNGNDVEHEQFDQVSFDDPEELPVFFWGKKFKEGLGKDEFVDIITTDYIGRGVVANALEKLLEEEYKGQISMKPWLSEYREDVRQNNPIGPPDQLPVDSWALTQLAVVPQPTTLPHIDPLSAIKHQNSLGCQWYTLFAPVAMRAILLGVLVCLATAKPLPQARPRDPWDPRIELPLPTRDLKWGDVNVLHTTDLHGWISGHSKNVYPEKSWSGNFGEFYSFVEHMRNKADKLHSDILLVDTGDRRIGHGLTDHIFNTKKVNGQDASLLYIDMGYDLVVPGNHDLKSASVVDFTMNTLVSRWGGRYLTSNVNRMDAASVEDRKPLGARYRRWVTPNGKRMMAFGVVTGKSSTPNTIQIEPINEMVKRKWFQDAIAPSAGEVDVFVLLGHVDPNPKRPTRADNIELIYDAIREKHPFTPIMIFTGHSHKRWCTTLPRVNGPKRSMLLQSGRYFDTVGWMSVELDGNDKSQDLQFHRRYLDNNLATYMFHTRKSHDFFTPKGRNITRFVERMEENEALTKIFGELKSNYYLDREYWTENGKNENSAFSFYLDAVEATLIDTKLSPNWLFFSNWGVVRGDIYSGAFTKSDLYSISPDDRRPFLYATVRRSVADQLVQRAREIEKRKVDDQERKEKEEAEKEKEEERKKREKEMQTRDTGKALKSRQLEPMLFNANEDSYKSRFGPAPGRTLSYGWVTNDNCGVEGDGDDTRHEPIPQVSFDDTKDGLEVYFWRKNFQSNLHENEFVDIITTNHIGQKVVFEAMQELVGKDVLVKPRLTSYRDDIRQDNLLEKYIESKFPYPASSNDNQ</sequence>
<dbReference type="GO" id="GO:0005829">
    <property type="term" value="C:cytosol"/>
    <property type="evidence" value="ECO:0007669"/>
    <property type="project" value="TreeGrafter"/>
</dbReference>
<gene>
    <name evidence="3" type="ORF">RSOLAG1IB_10757</name>
</gene>
<dbReference type="PANTHER" id="PTHR11575">
    <property type="entry name" value="5'-NUCLEOTIDASE-RELATED"/>
    <property type="match status" value="1"/>
</dbReference>
<dbReference type="Pfam" id="PF21953">
    <property type="entry name" value="NadN_nucleosid_C"/>
    <property type="match status" value="2"/>
</dbReference>
<evidence type="ECO:0000313" key="3">
    <source>
        <dbReference type="EMBL" id="CEL63434.1"/>
    </source>
</evidence>
<dbReference type="InterPro" id="IPR029052">
    <property type="entry name" value="Metallo-depent_PP-like"/>
</dbReference>